<keyword evidence="1" id="KW-0560">Oxidoreductase</keyword>
<accession>A0ACA6AVZ4</accession>
<dbReference type="Proteomes" id="UP000000435">
    <property type="component" value="Chromosome"/>
</dbReference>
<reference evidence="2" key="1">
    <citation type="journal article" date="2006" name="J. Bacteriol.">
        <title>The genome of the obligately intracellular bacterium Ehrlichia canis reveals themes of complex membrane structure and immune evasion strategies.</title>
        <authorList>
            <person name="Mavromatis K."/>
            <person name="Doyle C.K."/>
            <person name="Lykidis A."/>
            <person name="Ivanova N."/>
            <person name="Francino M.P."/>
            <person name="Chain P."/>
            <person name="Shin M."/>
            <person name="Malfatti S."/>
            <person name="Larimer F."/>
            <person name="Copeland A."/>
            <person name="Detter J.C."/>
            <person name="Land M."/>
            <person name="Richardson P.M."/>
            <person name="Yu X.J."/>
            <person name="Walker D.H."/>
            <person name="McBride J.W."/>
            <person name="Kyrpides N.C."/>
        </authorList>
    </citation>
    <scope>NUCLEOTIDE SEQUENCE [LARGE SCALE GENOMIC DNA]</scope>
    <source>
        <strain evidence="2">Jake</strain>
    </source>
</reference>
<dbReference type="EMBL" id="CP000107">
    <property type="protein sequence ID" value="AAZ68562.1"/>
    <property type="molecule type" value="Genomic_DNA"/>
</dbReference>
<gene>
    <name evidence="1" type="ordered locus">Ecaj_0526</name>
</gene>
<protein>
    <submittedName>
        <fullName evidence="1">4-hydroxy-3-methylbut-2-enyl diphosphate reductase</fullName>
        <ecNumber evidence="1">1.17.1.2</ecNumber>
    </submittedName>
</protein>
<proteinExistence type="predicted"/>
<evidence type="ECO:0000313" key="1">
    <source>
        <dbReference type="EMBL" id="AAZ68562.1"/>
    </source>
</evidence>
<keyword evidence="2" id="KW-1185">Reference proteome</keyword>
<dbReference type="EC" id="1.17.1.2" evidence="1"/>
<evidence type="ECO:0000313" key="2">
    <source>
        <dbReference type="Proteomes" id="UP000000435"/>
    </source>
</evidence>
<name>A0ACA6AVZ4_EHRCJ</name>
<organism evidence="1 2">
    <name type="scientific">Ehrlichia canis (strain Jake)</name>
    <dbReference type="NCBI Taxonomy" id="269484"/>
    <lineage>
        <taxon>Bacteria</taxon>
        <taxon>Pseudomonadati</taxon>
        <taxon>Pseudomonadota</taxon>
        <taxon>Alphaproteobacteria</taxon>
        <taxon>Rickettsiales</taxon>
        <taxon>Anaplasmataceae</taxon>
        <taxon>Ehrlichia</taxon>
    </lineage>
</organism>
<sequence length="319" mass="35810">MDQILKKNVEVILANPRGFCAGVSRAIEIVELAIKYHSNNRKVYVLHEIVHNKYIINSLKEMGVLFIDTLDQAEDGSILIYSAHGVSKEIEHLAQLRNLEIINATCPLVTKVHKEVQSYDREGYQIILIGHKGHREVEGTIGQITTPVLLVQTISDIDNIAVVNQNKLAYVTQTTLSVDDTKEIINKLKQKFPNIKGPDLKDICYATQNRQNAVKQLSELVDIVFILGSKNSSNSNRLKELAKLKAPAFLIDSYKEIDLSLLQNVEKIGITAGASAPEILITEVIDSLKQHLNIKLSNLEITKENIAFNIPKQLREYKQ</sequence>